<evidence type="ECO:0000313" key="5">
    <source>
        <dbReference type="EMBL" id="MBM6498274.1"/>
    </source>
</evidence>
<dbReference type="SUPFAM" id="SSF53474">
    <property type="entry name" value="alpha/beta-Hydrolases"/>
    <property type="match status" value="1"/>
</dbReference>
<dbReference type="InterPro" id="IPR029058">
    <property type="entry name" value="AB_hydrolase_fold"/>
</dbReference>
<organism evidence="5 6">
    <name type="scientific">Flavobacterium macrobrachii</name>
    <dbReference type="NCBI Taxonomy" id="591204"/>
    <lineage>
        <taxon>Bacteria</taxon>
        <taxon>Pseudomonadati</taxon>
        <taxon>Bacteroidota</taxon>
        <taxon>Flavobacteriia</taxon>
        <taxon>Flavobacteriales</taxon>
        <taxon>Flavobacteriaceae</taxon>
        <taxon>Flavobacterium</taxon>
    </lineage>
</organism>
<accession>A0ABS2CTH9</accession>
<evidence type="ECO:0000259" key="3">
    <source>
        <dbReference type="Pfam" id="PF05057"/>
    </source>
</evidence>
<feature type="chain" id="PRO_5047056413" evidence="2">
    <location>
        <begin position="20"/>
        <end position="765"/>
    </location>
</feature>
<protein>
    <submittedName>
        <fullName evidence="5">T9SS type A sorting domain-containing protein</fullName>
    </submittedName>
</protein>
<name>A0ABS2CTH9_9FLAO</name>
<evidence type="ECO:0000256" key="1">
    <source>
        <dbReference type="ARBA" id="ARBA00022729"/>
    </source>
</evidence>
<dbReference type="Pfam" id="PF18962">
    <property type="entry name" value="Por_Secre_tail"/>
    <property type="match status" value="1"/>
</dbReference>
<dbReference type="Proteomes" id="UP000759529">
    <property type="component" value="Unassembled WGS sequence"/>
</dbReference>
<gene>
    <name evidence="5" type="ORF">H9X54_003035</name>
</gene>
<keyword evidence="1 2" id="KW-0732">Signal</keyword>
<evidence type="ECO:0000259" key="4">
    <source>
        <dbReference type="Pfam" id="PF18962"/>
    </source>
</evidence>
<comment type="caution">
    <text evidence="5">The sequence shown here is derived from an EMBL/GenBank/DDBJ whole genome shotgun (WGS) entry which is preliminary data.</text>
</comment>
<dbReference type="InterPro" id="IPR007751">
    <property type="entry name" value="DUF676_lipase-like"/>
</dbReference>
<evidence type="ECO:0000313" key="6">
    <source>
        <dbReference type="Proteomes" id="UP000759529"/>
    </source>
</evidence>
<dbReference type="RefSeq" id="WP_187658555.1">
    <property type="nucleotide sequence ID" value="NZ_JACSOD020000411.1"/>
</dbReference>
<dbReference type="EMBL" id="JACSOD020000411">
    <property type="protein sequence ID" value="MBM6498274.1"/>
    <property type="molecule type" value="Genomic_DNA"/>
</dbReference>
<keyword evidence="6" id="KW-1185">Reference proteome</keyword>
<dbReference type="InterPro" id="IPR026444">
    <property type="entry name" value="Secre_tail"/>
</dbReference>
<reference evidence="5 6" key="1">
    <citation type="submission" date="2021-02" db="EMBL/GenBank/DDBJ databases">
        <authorList>
            <person name="Jung H.S."/>
            <person name="Chun B.H."/>
            <person name="Jeon C.O."/>
        </authorList>
    </citation>
    <scope>NUCLEOTIDE SEQUENCE [LARGE SCALE GENOMIC DNA]</scope>
    <source>
        <strain evidence="5 6">LMG 25203</strain>
    </source>
</reference>
<feature type="signal peptide" evidence="2">
    <location>
        <begin position="1"/>
        <end position="19"/>
    </location>
</feature>
<proteinExistence type="predicted"/>
<dbReference type="Pfam" id="PF05057">
    <property type="entry name" value="DUF676"/>
    <property type="match status" value="1"/>
</dbReference>
<sequence>MKIKITLFLSIIFSFSLFAQEDNCILLKEKSKTKIIYDRVFGISNATSIKKEDVSTNYFYQVYHEIQRADFLERLPKLEKLKENANKGFAQNVIPLSILISDFEKISQKSIDNNLVYINANQQFEAKQNTTEIFDEYQINLIASTLSKSDSKNATFILKDDMIFNTTSRKIETISFLINNENQWRTIPINSPFSVNFPTTGKQIIKSKITFTNGDSIEQSFSININNKKKNNTFRTSNENFLPNVVTDITATIPYQGQGENQAFFGQGEYEIFLDTNDGILDKPIFLVDGFDPGDTRNIATLYSSLDYGTGQNLADYLRTEGYDIVLLNFPTYTRANTTTVVDGGVDFIQRNAFILVELINQINAQKVGNHKNVVIGPSMGGLISRYALRYMEINNLNHDTRLYISFDSPHQGANVPIGFQHLFNYMAYGPLGITAVQPVVDGLLKSPAARQMLIDHFEGHLQTGSAFEFNTASASLLPTGAPNFRTAFQSELNTMGFPTTVRNVTISNGASNGAMNYSPNFEVMNYTFNISSTQRAILNLRFTPAANQTNQVSRLRAQQFVVIVWVTGFESLANSKAPTFTDGLDTAPGGRFDMTGFEEGLGDDPLLTQFFDNLNADYFTFIPTWSSMAISNTNNLYAPINSNSVTPFVASSIPTVNENHVTLNQNNVAFAISEILNGELATNVIAFQSLWIKNPAINSIEINTYYTIEKADIKVSDILGKTIYETKNNTLNGSFEIPLSLNKGLYLVTISSEKGNITKKIIKQ</sequence>
<evidence type="ECO:0000256" key="2">
    <source>
        <dbReference type="SAM" id="SignalP"/>
    </source>
</evidence>
<feature type="domain" description="DUF676" evidence="3">
    <location>
        <begin position="334"/>
        <end position="415"/>
    </location>
</feature>
<feature type="domain" description="Secretion system C-terminal sorting" evidence="4">
    <location>
        <begin position="695"/>
        <end position="763"/>
    </location>
</feature>
<dbReference type="Gene3D" id="3.40.50.1820">
    <property type="entry name" value="alpha/beta hydrolase"/>
    <property type="match status" value="1"/>
</dbReference>
<dbReference type="NCBIfam" id="TIGR04183">
    <property type="entry name" value="Por_Secre_tail"/>
    <property type="match status" value="1"/>
</dbReference>